<keyword evidence="3" id="KW-1185">Reference proteome</keyword>
<comment type="caution">
    <text evidence="2">The sequence shown here is derived from an EMBL/GenBank/DDBJ whole genome shotgun (WGS) entry which is preliminary data.</text>
</comment>
<sequence length="178" mass="20243">MSSHGANSDFINNVGQLSKILKSAAMDNNTVIITSLNEAWAEPQSMFDCLLESFRIGNQTERFLKHLVVVAVDQKAYDRCLKLHPHCYHLVTDGSDFSEEAYFMTPDYLKLVWRKIDFLGKVLNLGYNFVFTVRTHASITVLYPPFLLFHICCHFSLNIVISLSTKERNLVIMDCGGC</sequence>
<accession>A0AAD8K8A9</accession>
<dbReference type="EMBL" id="JAUHHV010000007">
    <property type="protein sequence ID" value="KAK1417824.1"/>
    <property type="molecule type" value="Genomic_DNA"/>
</dbReference>
<evidence type="ECO:0000259" key="1">
    <source>
        <dbReference type="Pfam" id="PF03407"/>
    </source>
</evidence>
<dbReference type="AlphaFoldDB" id="A0AAD8K8A9"/>
<dbReference type="InterPro" id="IPR044821">
    <property type="entry name" value="At1g28695/At4g15970-like"/>
</dbReference>
<evidence type="ECO:0000313" key="3">
    <source>
        <dbReference type="Proteomes" id="UP001229421"/>
    </source>
</evidence>
<organism evidence="2 3">
    <name type="scientific">Tagetes erecta</name>
    <name type="common">African marigold</name>
    <dbReference type="NCBI Taxonomy" id="13708"/>
    <lineage>
        <taxon>Eukaryota</taxon>
        <taxon>Viridiplantae</taxon>
        <taxon>Streptophyta</taxon>
        <taxon>Embryophyta</taxon>
        <taxon>Tracheophyta</taxon>
        <taxon>Spermatophyta</taxon>
        <taxon>Magnoliopsida</taxon>
        <taxon>eudicotyledons</taxon>
        <taxon>Gunneridae</taxon>
        <taxon>Pentapetalae</taxon>
        <taxon>asterids</taxon>
        <taxon>campanulids</taxon>
        <taxon>Asterales</taxon>
        <taxon>Asteraceae</taxon>
        <taxon>Asteroideae</taxon>
        <taxon>Heliantheae alliance</taxon>
        <taxon>Tageteae</taxon>
        <taxon>Tagetes</taxon>
    </lineage>
</organism>
<dbReference type="InterPro" id="IPR005069">
    <property type="entry name" value="Nucl-diP-sugar_transferase"/>
</dbReference>
<dbReference type="PANTHER" id="PTHR46038">
    <property type="entry name" value="EXPRESSED PROTEIN-RELATED"/>
    <property type="match status" value="1"/>
</dbReference>
<protein>
    <recommendedName>
        <fullName evidence="1">Nucleotide-diphospho-sugar transferase domain-containing protein</fullName>
    </recommendedName>
</protein>
<dbReference type="Pfam" id="PF03407">
    <property type="entry name" value="Nucleotid_trans"/>
    <property type="match status" value="1"/>
</dbReference>
<name>A0AAD8K8A9_TARER</name>
<gene>
    <name evidence="2" type="ORF">QVD17_26958</name>
</gene>
<proteinExistence type="predicted"/>
<feature type="domain" description="Nucleotide-diphospho-sugar transferase" evidence="1">
    <location>
        <begin position="63"/>
        <end position="132"/>
    </location>
</feature>
<dbReference type="PANTHER" id="PTHR46038:SF13">
    <property type="entry name" value="GLYCOSYLTRANSFERASE"/>
    <property type="match status" value="1"/>
</dbReference>
<dbReference type="Proteomes" id="UP001229421">
    <property type="component" value="Unassembled WGS sequence"/>
</dbReference>
<evidence type="ECO:0000313" key="2">
    <source>
        <dbReference type="EMBL" id="KAK1417824.1"/>
    </source>
</evidence>
<reference evidence="2" key="1">
    <citation type="journal article" date="2023" name="bioRxiv">
        <title>Improved chromosome-level genome assembly for marigold (Tagetes erecta).</title>
        <authorList>
            <person name="Jiang F."/>
            <person name="Yuan L."/>
            <person name="Wang S."/>
            <person name="Wang H."/>
            <person name="Xu D."/>
            <person name="Wang A."/>
            <person name="Fan W."/>
        </authorList>
    </citation>
    <scope>NUCLEOTIDE SEQUENCE</scope>
    <source>
        <strain evidence="2">WSJ</strain>
        <tissue evidence="2">Leaf</tissue>
    </source>
</reference>